<sequence length="116" mass="12174">MRPVIPVAALPEHPFLVFPDGLLGSAGAQARLAILAGREVKVAPSLDRTLAAASDIMPRLEQNLAGLVIGQAEIQAELRRLVEGQRALFAHFGIPSLPIGGSDRAGPSGTHHDDTE</sequence>
<dbReference type="Proteomes" id="UP001055811">
    <property type="component" value="Linkage Group LG02"/>
</dbReference>
<dbReference type="EMBL" id="CM042010">
    <property type="protein sequence ID" value="KAI3781191.1"/>
    <property type="molecule type" value="Genomic_DNA"/>
</dbReference>
<gene>
    <name evidence="1" type="ORF">L2E82_11196</name>
</gene>
<protein>
    <submittedName>
        <fullName evidence="1">Uncharacterized protein</fullName>
    </submittedName>
</protein>
<evidence type="ECO:0000313" key="2">
    <source>
        <dbReference type="Proteomes" id="UP001055811"/>
    </source>
</evidence>
<reference evidence="2" key="1">
    <citation type="journal article" date="2022" name="Mol. Ecol. Resour.">
        <title>The genomes of chicory, endive, great burdock and yacon provide insights into Asteraceae palaeo-polyploidization history and plant inulin production.</title>
        <authorList>
            <person name="Fan W."/>
            <person name="Wang S."/>
            <person name="Wang H."/>
            <person name="Wang A."/>
            <person name="Jiang F."/>
            <person name="Liu H."/>
            <person name="Zhao H."/>
            <person name="Xu D."/>
            <person name="Zhang Y."/>
        </authorList>
    </citation>
    <scope>NUCLEOTIDE SEQUENCE [LARGE SCALE GENOMIC DNA]</scope>
    <source>
        <strain evidence="2">cv. Punajuju</strain>
    </source>
</reference>
<proteinExistence type="predicted"/>
<reference evidence="1 2" key="2">
    <citation type="journal article" date="2022" name="Mol. Ecol. Resour.">
        <title>The genomes of chicory, endive, great burdock and yacon provide insights into Asteraceae paleo-polyploidization history and plant inulin production.</title>
        <authorList>
            <person name="Fan W."/>
            <person name="Wang S."/>
            <person name="Wang H."/>
            <person name="Wang A."/>
            <person name="Jiang F."/>
            <person name="Liu H."/>
            <person name="Zhao H."/>
            <person name="Xu D."/>
            <person name="Zhang Y."/>
        </authorList>
    </citation>
    <scope>NUCLEOTIDE SEQUENCE [LARGE SCALE GENOMIC DNA]</scope>
    <source>
        <strain evidence="2">cv. Punajuju</strain>
        <tissue evidence="1">Leaves</tissue>
    </source>
</reference>
<comment type="caution">
    <text evidence="1">The sequence shown here is derived from an EMBL/GenBank/DDBJ whole genome shotgun (WGS) entry which is preliminary data.</text>
</comment>
<accession>A0ACB9GD90</accession>
<organism evidence="1 2">
    <name type="scientific">Cichorium intybus</name>
    <name type="common">Chicory</name>
    <dbReference type="NCBI Taxonomy" id="13427"/>
    <lineage>
        <taxon>Eukaryota</taxon>
        <taxon>Viridiplantae</taxon>
        <taxon>Streptophyta</taxon>
        <taxon>Embryophyta</taxon>
        <taxon>Tracheophyta</taxon>
        <taxon>Spermatophyta</taxon>
        <taxon>Magnoliopsida</taxon>
        <taxon>eudicotyledons</taxon>
        <taxon>Gunneridae</taxon>
        <taxon>Pentapetalae</taxon>
        <taxon>asterids</taxon>
        <taxon>campanulids</taxon>
        <taxon>Asterales</taxon>
        <taxon>Asteraceae</taxon>
        <taxon>Cichorioideae</taxon>
        <taxon>Cichorieae</taxon>
        <taxon>Cichoriinae</taxon>
        <taxon>Cichorium</taxon>
    </lineage>
</organism>
<evidence type="ECO:0000313" key="1">
    <source>
        <dbReference type="EMBL" id="KAI3781191.1"/>
    </source>
</evidence>
<keyword evidence="2" id="KW-1185">Reference proteome</keyword>
<name>A0ACB9GD90_CICIN</name>